<evidence type="ECO:0000256" key="5">
    <source>
        <dbReference type="ARBA" id="ARBA00022840"/>
    </source>
</evidence>
<feature type="short sequence motif" description="'KMSKS' region" evidence="9">
    <location>
        <begin position="648"/>
        <end position="652"/>
    </location>
</feature>
<feature type="domain" description="Methionyl/Valyl/Leucyl/Isoleucyl-tRNA synthetase anticodon-binding" evidence="12">
    <location>
        <begin position="728"/>
        <end position="855"/>
    </location>
</feature>
<dbReference type="FunFam" id="1.10.730.10:FF:000003">
    <property type="entry name" value="Leucine--tRNA ligase"/>
    <property type="match status" value="1"/>
</dbReference>
<evidence type="ECO:0000259" key="12">
    <source>
        <dbReference type="Pfam" id="PF08264"/>
    </source>
</evidence>
<dbReference type="KEGG" id="vff:VITFI_CDS1433"/>
<dbReference type="FunFam" id="3.40.50.620:FF:000056">
    <property type="entry name" value="Leucine--tRNA ligase"/>
    <property type="match status" value="1"/>
</dbReference>
<comment type="catalytic activity">
    <reaction evidence="8 9">
        <text>tRNA(Leu) + L-leucine + ATP = L-leucyl-tRNA(Leu) + AMP + diphosphate</text>
        <dbReference type="Rhea" id="RHEA:11688"/>
        <dbReference type="Rhea" id="RHEA-COMP:9613"/>
        <dbReference type="Rhea" id="RHEA-COMP:9622"/>
        <dbReference type="ChEBI" id="CHEBI:30616"/>
        <dbReference type="ChEBI" id="CHEBI:33019"/>
        <dbReference type="ChEBI" id="CHEBI:57427"/>
        <dbReference type="ChEBI" id="CHEBI:78442"/>
        <dbReference type="ChEBI" id="CHEBI:78494"/>
        <dbReference type="ChEBI" id="CHEBI:456215"/>
        <dbReference type="EC" id="6.1.1.4"/>
    </reaction>
</comment>
<evidence type="ECO:0000256" key="7">
    <source>
        <dbReference type="ARBA" id="ARBA00023146"/>
    </source>
</evidence>
<keyword evidence="7 9" id="KW-0030">Aminoacyl-tRNA synthetase</keyword>
<dbReference type="Pfam" id="PF13603">
    <property type="entry name" value="tRNA-synt_1_2"/>
    <property type="match status" value="1"/>
</dbReference>
<feature type="short sequence motif" description="'HIGH' region" evidence="9">
    <location>
        <begin position="43"/>
        <end position="53"/>
    </location>
</feature>
<evidence type="ECO:0000256" key="8">
    <source>
        <dbReference type="ARBA" id="ARBA00047469"/>
    </source>
</evidence>
<keyword evidence="2 9" id="KW-0963">Cytoplasm</keyword>
<dbReference type="GO" id="GO:0006429">
    <property type="term" value="P:leucyl-tRNA aminoacylation"/>
    <property type="evidence" value="ECO:0007669"/>
    <property type="project" value="UniProtKB-UniRule"/>
</dbReference>
<dbReference type="InterPro" id="IPR002302">
    <property type="entry name" value="Leu-tRNA-ligase"/>
</dbReference>
<dbReference type="GO" id="GO:0004823">
    <property type="term" value="F:leucine-tRNA ligase activity"/>
    <property type="evidence" value="ECO:0007669"/>
    <property type="project" value="UniProtKB-UniRule"/>
</dbReference>
<dbReference type="Proteomes" id="UP000199729">
    <property type="component" value="Chromosome"/>
</dbReference>
<evidence type="ECO:0000259" key="13">
    <source>
        <dbReference type="Pfam" id="PF09334"/>
    </source>
</evidence>
<dbReference type="Gene3D" id="3.40.50.620">
    <property type="entry name" value="HUPs"/>
    <property type="match status" value="2"/>
</dbReference>
<evidence type="ECO:0000256" key="10">
    <source>
        <dbReference type="RuleBase" id="RU363035"/>
    </source>
</evidence>
<comment type="similarity">
    <text evidence="1 9 10">Belongs to the class-I aminoacyl-tRNA synthetase family.</text>
</comment>
<dbReference type="PANTHER" id="PTHR43740">
    <property type="entry name" value="LEUCYL-TRNA SYNTHETASE"/>
    <property type="match status" value="1"/>
</dbReference>
<dbReference type="NCBIfam" id="TIGR00396">
    <property type="entry name" value="leuS_bact"/>
    <property type="match status" value="1"/>
</dbReference>
<evidence type="ECO:0000256" key="3">
    <source>
        <dbReference type="ARBA" id="ARBA00022598"/>
    </source>
</evidence>
<dbReference type="AlphaFoldDB" id="A0A221KDX1"/>
<evidence type="ECO:0000256" key="1">
    <source>
        <dbReference type="ARBA" id="ARBA00005594"/>
    </source>
</evidence>
<dbReference type="InterPro" id="IPR025709">
    <property type="entry name" value="Leu_tRNA-synth_edit"/>
</dbReference>
<dbReference type="Gene3D" id="2.20.28.290">
    <property type="match status" value="1"/>
</dbReference>
<sequence length="895" mass="98752">MMNPSYAPKEVEAAAQGHWNARDAYRVTEDASKPKYYACSMLPYPSGKLHMGHVRNYTINDMLTRQLRMKGYNVLMPMGWDAFGLPAENAAMKGQKPPAAWTYDNIAYMKSQMQAMGLAIDWSREVATCQPTYYKWNQWLFLKMLEAGIAERRTQTVNWDPVDQTVLANEQVIDGRGWRSGALVEKREIPGYYLNIVKYAEELLGAVANPEDPNYLAGWPERVRLMQENWIGKSEGVRFAFPHEIRAADGTLIQDGKLYVFTTRADTIMGVTFCAVAPEHPLAAHAAASQPAVAEFIAECAKGGTTEAELATQEKKGIATGLFVMHPLTGAQVEVWVGNYVLMSYGDGAVMGVPSHDERDFAFAKKYGLEIKQVVAVEGETFSTDAWAEWYGDKQKCVCVNSGVLDGLSHKVAVSKVAELVGAKGLGEKKTTWRLRDWGISRQRYWGTPIPIIHCESCGAVPVPEKDLPVVLPEDLIPDGSGNPLNKCDSFLNVLCPCCGKPARRETDTMDTFIDSSWYYMRYCDPTHPDAMVAEGTQYWMANGGMDQYIGGIEHAILHLLYARFWTKVMRDLGLVTVSEPFKKLLTQGMVLNHIYSRRTDKGGKEYFWPHEVEHVFDASGKVTGAQLKADKGELPAGTAIDYEGIGTMSKSKNNGIDPQELINTFGADTARLFVMFASPPEQTLEWNDAGVEGAHRFLKRVWAFGAKNADALSTATDVGAELSAEAKALRREVHLVLKQVSFDYERMQYNTVVSGAMKLLNALEGFKATGSAGDAAVLREGYSVLLRGLYPACPHITHALWEQLGYAAQLGDLLDAPWPTVDEAALVQDEIELVYQINGKLRGSLKVPASADKAAIEAAARAALVSHAEFAKFAEGREPKKVVVVPGRLVNVVV</sequence>
<dbReference type="InterPro" id="IPR013155">
    <property type="entry name" value="M/V/L/I-tRNA-synth_anticd-bd"/>
</dbReference>
<evidence type="ECO:0000256" key="4">
    <source>
        <dbReference type="ARBA" id="ARBA00022741"/>
    </source>
</evidence>
<dbReference type="InterPro" id="IPR009008">
    <property type="entry name" value="Val/Leu/Ile-tRNA-synth_edit"/>
</dbReference>
<feature type="domain" description="Leucyl-tRNA synthetase editing" evidence="14">
    <location>
        <begin position="228"/>
        <end position="419"/>
    </location>
</feature>
<dbReference type="InterPro" id="IPR009080">
    <property type="entry name" value="tRNAsynth_Ia_anticodon-bd"/>
</dbReference>
<dbReference type="InterPro" id="IPR014729">
    <property type="entry name" value="Rossmann-like_a/b/a_fold"/>
</dbReference>
<dbReference type="InterPro" id="IPR002300">
    <property type="entry name" value="aa-tRNA-synth_Ia"/>
</dbReference>
<dbReference type="FunFam" id="3.40.50.620:FF:000003">
    <property type="entry name" value="Leucine--tRNA ligase"/>
    <property type="match status" value="1"/>
</dbReference>
<keyword evidence="6 9" id="KW-0648">Protein biosynthesis</keyword>
<protein>
    <recommendedName>
        <fullName evidence="9">Leucine--tRNA ligase</fullName>
        <ecNumber evidence="9">6.1.1.4</ecNumber>
    </recommendedName>
    <alternativeName>
        <fullName evidence="9">Leucyl-tRNA synthetase</fullName>
        <shortName evidence="9">LeuRS</shortName>
    </alternativeName>
</protein>
<keyword evidence="16" id="KW-1185">Reference proteome</keyword>
<gene>
    <name evidence="9" type="primary">leuS</name>
    <name evidence="15" type="ORF">VITFI_CDS1433</name>
</gene>
<dbReference type="SUPFAM" id="SSF50677">
    <property type="entry name" value="ValRS/IleRS/LeuRS editing domain"/>
    <property type="match status" value="1"/>
</dbReference>
<dbReference type="SUPFAM" id="SSF52374">
    <property type="entry name" value="Nucleotidylyl transferase"/>
    <property type="match status" value="1"/>
</dbReference>
<dbReference type="Gene3D" id="3.10.20.590">
    <property type="match status" value="1"/>
</dbReference>
<evidence type="ECO:0000259" key="14">
    <source>
        <dbReference type="Pfam" id="PF13603"/>
    </source>
</evidence>
<dbReference type="EMBL" id="CP022423">
    <property type="protein sequence ID" value="ASM77211.1"/>
    <property type="molecule type" value="Genomic_DNA"/>
</dbReference>
<keyword evidence="4 9" id="KW-0547">Nucleotide-binding</keyword>
<dbReference type="Gene3D" id="1.10.730.10">
    <property type="entry name" value="Isoleucyl-tRNA Synthetase, Domain 1"/>
    <property type="match status" value="2"/>
</dbReference>
<organism evidence="15 16">
    <name type="scientific">Vitreoscilla filiformis</name>
    <dbReference type="NCBI Taxonomy" id="63"/>
    <lineage>
        <taxon>Bacteria</taxon>
        <taxon>Pseudomonadati</taxon>
        <taxon>Pseudomonadota</taxon>
        <taxon>Betaproteobacteria</taxon>
        <taxon>Neisseriales</taxon>
        <taxon>Neisseriaceae</taxon>
        <taxon>Vitreoscilla</taxon>
    </lineage>
</organism>
<keyword evidence="3 9" id="KW-0436">Ligase</keyword>
<dbReference type="Pfam" id="PF00133">
    <property type="entry name" value="tRNA-synt_1"/>
    <property type="match status" value="1"/>
</dbReference>
<proteinExistence type="inferred from homology"/>
<dbReference type="PROSITE" id="PS00178">
    <property type="entry name" value="AA_TRNA_LIGASE_I"/>
    <property type="match status" value="1"/>
</dbReference>
<dbReference type="GO" id="GO:0002161">
    <property type="term" value="F:aminoacyl-tRNA deacylase activity"/>
    <property type="evidence" value="ECO:0007669"/>
    <property type="project" value="InterPro"/>
</dbReference>
<dbReference type="FunFam" id="3.90.740.10:FF:000012">
    <property type="entry name" value="Leucine--tRNA ligase"/>
    <property type="match status" value="1"/>
</dbReference>
<feature type="domain" description="Aminoacyl-tRNA synthetase class Ia" evidence="11">
    <location>
        <begin position="648"/>
        <end position="686"/>
    </location>
</feature>
<name>A0A221KDX1_VITFI</name>
<keyword evidence="5 9" id="KW-0067">ATP-binding</keyword>
<reference evidence="15 16" key="1">
    <citation type="submission" date="2017-07" db="EMBL/GenBank/DDBJ databases">
        <title>Complete Genome Sequence of the cosmetic ferment Vitreoscilla filiformis (ATCC15551).</title>
        <authorList>
            <person name="Contreras S."/>
            <person name="Sagory-Zalkind P."/>
            <person name="Blanquart H."/>
            <person name="Iltis A."/>
            <person name="Morand S.C."/>
        </authorList>
    </citation>
    <scope>NUCLEOTIDE SEQUENCE [LARGE SCALE GENOMIC DNA]</scope>
    <source>
        <strain evidence="15 16">ATCC 15551</strain>
    </source>
</reference>
<evidence type="ECO:0000256" key="2">
    <source>
        <dbReference type="ARBA" id="ARBA00022490"/>
    </source>
</evidence>
<dbReference type="Gene3D" id="3.90.740.10">
    <property type="entry name" value="Valyl/Leucyl/Isoleucyl-tRNA synthetase, editing domain"/>
    <property type="match status" value="1"/>
</dbReference>
<dbReference type="InterPro" id="IPR015413">
    <property type="entry name" value="Methionyl/Leucyl_tRNA_Synth"/>
</dbReference>
<dbReference type="PRINTS" id="PR00985">
    <property type="entry name" value="TRNASYNTHLEU"/>
</dbReference>
<dbReference type="PANTHER" id="PTHR43740:SF2">
    <property type="entry name" value="LEUCINE--TRNA LIGASE, MITOCHONDRIAL"/>
    <property type="match status" value="1"/>
</dbReference>
<feature type="domain" description="Methionyl/Leucyl tRNA synthetase" evidence="13">
    <location>
        <begin position="39"/>
        <end position="172"/>
    </location>
</feature>
<comment type="subcellular location">
    <subcellularLocation>
        <location evidence="9">Cytoplasm</location>
    </subcellularLocation>
</comment>
<evidence type="ECO:0000313" key="15">
    <source>
        <dbReference type="EMBL" id="ASM77211.1"/>
    </source>
</evidence>
<dbReference type="InterPro" id="IPR001412">
    <property type="entry name" value="aa-tRNA-synth_I_CS"/>
</dbReference>
<dbReference type="Pfam" id="PF08264">
    <property type="entry name" value="Anticodon_1"/>
    <property type="match status" value="1"/>
</dbReference>
<feature type="binding site" evidence="9">
    <location>
        <position position="651"/>
    </location>
    <ligand>
        <name>ATP</name>
        <dbReference type="ChEBI" id="CHEBI:30616"/>
    </ligand>
</feature>
<evidence type="ECO:0000256" key="9">
    <source>
        <dbReference type="HAMAP-Rule" id="MF_00049"/>
    </source>
</evidence>
<evidence type="ECO:0000256" key="6">
    <source>
        <dbReference type="ARBA" id="ARBA00022917"/>
    </source>
</evidence>
<dbReference type="CDD" id="cd07958">
    <property type="entry name" value="Anticodon_Ia_Leu_BEm"/>
    <property type="match status" value="1"/>
</dbReference>
<dbReference type="GO" id="GO:0005829">
    <property type="term" value="C:cytosol"/>
    <property type="evidence" value="ECO:0007669"/>
    <property type="project" value="TreeGrafter"/>
</dbReference>
<dbReference type="Pfam" id="PF09334">
    <property type="entry name" value="tRNA-synt_1g"/>
    <property type="match status" value="1"/>
</dbReference>
<dbReference type="EC" id="6.1.1.4" evidence="9"/>
<evidence type="ECO:0000313" key="16">
    <source>
        <dbReference type="Proteomes" id="UP000199729"/>
    </source>
</evidence>
<dbReference type="SUPFAM" id="SSF47323">
    <property type="entry name" value="Anticodon-binding domain of a subclass of class I aminoacyl-tRNA synthetases"/>
    <property type="match status" value="1"/>
</dbReference>
<accession>A0A221KDX1</accession>
<evidence type="ECO:0000259" key="11">
    <source>
        <dbReference type="Pfam" id="PF00133"/>
    </source>
</evidence>
<dbReference type="HAMAP" id="MF_00049_B">
    <property type="entry name" value="Leu_tRNA_synth_B"/>
    <property type="match status" value="1"/>
</dbReference>
<dbReference type="GO" id="GO:0005524">
    <property type="term" value="F:ATP binding"/>
    <property type="evidence" value="ECO:0007669"/>
    <property type="project" value="UniProtKB-UniRule"/>
</dbReference>